<evidence type="ECO:0000313" key="2">
    <source>
        <dbReference type="Proteomes" id="UP001162640"/>
    </source>
</evidence>
<organism evidence="1 2">
    <name type="scientific">Triparma laevis f. inornata</name>
    <dbReference type="NCBI Taxonomy" id="1714386"/>
    <lineage>
        <taxon>Eukaryota</taxon>
        <taxon>Sar</taxon>
        <taxon>Stramenopiles</taxon>
        <taxon>Ochrophyta</taxon>
        <taxon>Bolidophyceae</taxon>
        <taxon>Parmales</taxon>
        <taxon>Triparmaceae</taxon>
        <taxon>Triparma</taxon>
    </lineage>
</organism>
<evidence type="ECO:0000313" key="1">
    <source>
        <dbReference type="EMBL" id="GMH58928.1"/>
    </source>
</evidence>
<name>A0A9W6ZXI7_9STRA</name>
<comment type="caution">
    <text evidence="1">The sequence shown here is derived from an EMBL/GenBank/DDBJ whole genome shotgun (WGS) entry which is preliminary data.</text>
</comment>
<dbReference type="EMBL" id="BLQM01000068">
    <property type="protein sequence ID" value="GMH58928.1"/>
    <property type="molecule type" value="Genomic_DNA"/>
</dbReference>
<sequence>MHTQPTHLQVSHYITQNLSLLHRYLPSLPSASPLPLFGRHRGRSYAHPPPKTTKTRHFLKSNDTKKPNRKLKRTTQFSQYEIYRRKRYKISKDGITLYNKRGGPKNAIRKYDGGEVLWYYNGNGIVTIFDNGNVIQKVFTGDEAFKVYGIKGLISYRDMVYLNFMRFEDLVGEEMDPVGNGEYYEEGNEMRGVEGGSGRGWGRVLKKVTEIDLNYLKGFKRIEQSKVKELWNDNKRSKYSIDRFKNLCWYVNEKVEVEGREVCRMNVILKGKGKIPVGSNLEIVMPKEEENVFIGKVTFTVYDPDLGRGRGWAWVKVGEIKRGGGWSGGGGWGWRWRLKEGRLGLCGYEYEYYMMNY</sequence>
<dbReference type="Proteomes" id="UP001162640">
    <property type="component" value="Unassembled WGS sequence"/>
</dbReference>
<reference evidence="2" key="1">
    <citation type="journal article" date="2023" name="Commun. Biol.">
        <title>Genome analysis of Parmales, the sister group of diatoms, reveals the evolutionary specialization of diatoms from phago-mixotrophs to photoautotrophs.</title>
        <authorList>
            <person name="Ban H."/>
            <person name="Sato S."/>
            <person name="Yoshikawa S."/>
            <person name="Yamada K."/>
            <person name="Nakamura Y."/>
            <person name="Ichinomiya M."/>
            <person name="Sato N."/>
            <person name="Blanc-Mathieu R."/>
            <person name="Endo H."/>
            <person name="Kuwata A."/>
            <person name="Ogata H."/>
        </authorList>
    </citation>
    <scope>NUCLEOTIDE SEQUENCE [LARGE SCALE GENOMIC DNA]</scope>
</reference>
<protein>
    <submittedName>
        <fullName evidence="1">Uncharacterized protein</fullName>
    </submittedName>
</protein>
<dbReference type="AlphaFoldDB" id="A0A9W6ZXI7"/>
<accession>A0A9W6ZXI7</accession>
<gene>
    <name evidence="1" type="ORF">TL16_g02719</name>
</gene>
<proteinExistence type="predicted"/>